<evidence type="ECO:0000256" key="6">
    <source>
        <dbReference type="ARBA" id="ARBA00023002"/>
    </source>
</evidence>
<keyword evidence="3 10" id="KW-0812">Transmembrane</keyword>
<keyword evidence="2 9" id="KW-0349">Heme</keyword>
<protein>
    <recommendedName>
        <fullName evidence="13">Cytochrome P450</fullName>
    </recommendedName>
</protein>
<dbReference type="SUPFAM" id="SSF48264">
    <property type="entry name" value="Cytochrome P450"/>
    <property type="match status" value="1"/>
</dbReference>
<evidence type="ECO:0000256" key="3">
    <source>
        <dbReference type="ARBA" id="ARBA00022692"/>
    </source>
</evidence>
<dbReference type="AlphaFoldDB" id="A0A9Q0KMU6"/>
<dbReference type="OrthoDB" id="2789670at2759"/>
<dbReference type="PANTHER" id="PTHR47947">
    <property type="entry name" value="CYTOCHROME P450 82C3-RELATED"/>
    <property type="match status" value="1"/>
</dbReference>
<evidence type="ECO:0000313" key="11">
    <source>
        <dbReference type="EMBL" id="KAJ4973384.1"/>
    </source>
</evidence>
<keyword evidence="4 9" id="KW-0479">Metal-binding</keyword>
<name>A0A9Q0KMU6_9MAGN</name>
<sequence length="523" mass="59978">MELLLPFQTIGGLLALALFYYLWITIYFNKSKPTEAPEPPGAWPVIGHLLQLKSHQPLFQTLAAMADKYGSAFTVRFGVHRTLIISSWELAKECFTTNDRALASRPRSASSNHLSYDYAFLSLAPYGPYWRQVRKWMVLELLSNRRFESLKHVQYVEIDNCIKDLYGLWVRNNRNQIKVEMNRLFRDLTLNIALKIVVGKRYFSVVDVKNNEENQRIQSIMIEYLEYVGVSVASDVLPSFLSWMDWDGKQRSMKRIAKEVDMLTKTWLQEHRQKKLSGKVDGDDQQDFIDVMLSILEEDTQLYGHDRDSIVKATTMAIILAASDTTATAISWALSLLVNHKKVLTKAVEELELYVGKDRNVEEKDIANLVYLQAIIKETLRLYPVLPLLVPHAAMENCTVSGFTVPKGTRVLVNVWKIHRDPRVWSNPLEFQPERFLTTHANVDVRGKSFELIPFGSGRRSCTGISFGLQTIVMTLARLLHGFNIQTPSDQPVDMIEATGITMFKKNPLEVHLSPRLPFHLYE</sequence>
<comment type="cofactor">
    <cofactor evidence="9">
        <name>heme</name>
        <dbReference type="ChEBI" id="CHEBI:30413"/>
    </cofactor>
</comment>
<evidence type="ECO:0000313" key="12">
    <source>
        <dbReference type="Proteomes" id="UP001141806"/>
    </source>
</evidence>
<dbReference type="InterPro" id="IPR001128">
    <property type="entry name" value="Cyt_P450"/>
</dbReference>
<dbReference type="InterPro" id="IPR036396">
    <property type="entry name" value="Cyt_P450_sf"/>
</dbReference>
<proteinExistence type="predicted"/>
<dbReference type="InterPro" id="IPR002401">
    <property type="entry name" value="Cyt_P450_E_grp-I"/>
</dbReference>
<keyword evidence="7 9" id="KW-0408">Iron</keyword>
<dbReference type="Gene3D" id="1.10.630.10">
    <property type="entry name" value="Cytochrome P450"/>
    <property type="match status" value="1"/>
</dbReference>
<keyword evidence="12" id="KW-1185">Reference proteome</keyword>
<feature type="binding site" description="axial binding residue" evidence="9">
    <location>
        <position position="462"/>
    </location>
    <ligand>
        <name>heme</name>
        <dbReference type="ChEBI" id="CHEBI:30413"/>
    </ligand>
    <ligandPart>
        <name>Fe</name>
        <dbReference type="ChEBI" id="CHEBI:18248"/>
    </ligandPart>
</feature>
<dbReference type="PRINTS" id="PR00385">
    <property type="entry name" value="P450"/>
</dbReference>
<organism evidence="11 12">
    <name type="scientific">Protea cynaroides</name>
    <dbReference type="NCBI Taxonomy" id="273540"/>
    <lineage>
        <taxon>Eukaryota</taxon>
        <taxon>Viridiplantae</taxon>
        <taxon>Streptophyta</taxon>
        <taxon>Embryophyta</taxon>
        <taxon>Tracheophyta</taxon>
        <taxon>Spermatophyta</taxon>
        <taxon>Magnoliopsida</taxon>
        <taxon>Proteales</taxon>
        <taxon>Proteaceae</taxon>
        <taxon>Protea</taxon>
    </lineage>
</organism>
<dbReference type="PRINTS" id="PR00463">
    <property type="entry name" value="EP450I"/>
</dbReference>
<keyword evidence="6" id="KW-0560">Oxidoreductase</keyword>
<dbReference type="CDD" id="cd20654">
    <property type="entry name" value="CYP82"/>
    <property type="match status" value="1"/>
</dbReference>
<dbReference type="GO" id="GO:0020037">
    <property type="term" value="F:heme binding"/>
    <property type="evidence" value="ECO:0007669"/>
    <property type="project" value="InterPro"/>
</dbReference>
<reference evidence="11" key="1">
    <citation type="journal article" date="2023" name="Plant J.">
        <title>The genome of the king protea, Protea cynaroides.</title>
        <authorList>
            <person name="Chang J."/>
            <person name="Duong T.A."/>
            <person name="Schoeman C."/>
            <person name="Ma X."/>
            <person name="Roodt D."/>
            <person name="Barker N."/>
            <person name="Li Z."/>
            <person name="Van de Peer Y."/>
            <person name="Mizrachi E."/>
        </authorList>
    </citation>
    <scope>NUCLEOTIDE SEQUENCE</scope>
    <source>
        <tissue evidence="11">Young leaves</tissue>
    </source>
</reference>
<evidence type="ECO:0000256" key="2">
    <source>
        <dbReference type="ARBA" id="ARBA00022617"/>
    </source>
</evidence>
<evidence type="ECO:0000256" key="4">
    <source>
        <dbReference type="ARBA" id="ARBA00022723"/>
    </source>
</evidence>
<keyword evidence="5 10" id="KW-1133">Transmembrane helix</keyword>
<keyword evidence="8 10" id="KW-0472">Membrane</keyword>
<evidence type="ECO:0000256" key="9">
    <source>
        <dbReference type="PIRSR" id="PIRSR602401-1"/>
    </source>
</evidence>
<gene>
    <name evidence="11" type="ORF">NE237_006558</name>
</gene>
<dbReference type="PANTHER" id="PTHR47947:SF1">
    <property type="entry name" value="CYTOCHROME P450 82E3"/>
    <property type="match status" value="1"/>
</dbReference>
<evidence type="ECO:0000256" key="7">
    <source>
        <dbReference type="ARBA" id="ARBA00023004"/>
    </source>
</evidence>
<dbReference type="FunFam" id="1.10.630.10:FF:000026">
    <property type="entry name" value="Cytochrome P450 82C4"/>
    <property type="match status" value="1"/>
</dbReference>
<dbReference type="GO" id="GO:0016705">
    <property type="term" value="F:oxidoreductase activity, acting on paired donors, with incorporation or reduction of molecular oxygen"/>
    <property type="evidence" value="ECO:0007669"/>
    <property type="project" value="InterPro"/>
</dbReference>
<dbReference type="GO" id="GO:0005506">
    <property type="term" value="F:iron ion binding"/>
    <property type="evidence" value="ECO:0007669"/>
    <property type="project" value="InterPro"/>
</dbReference>
<feature type="transmembrane region" description="Helical" evidence="10">
    <location>
        <begin position="6"/>
        <end position="28"/>
    </location>
</feature>
<comment type="subcellular location">
    <subcellularLocation>
        <location evidence="1">Membrane</location>
        <topology evidence="1">Single-pass membrane protein</topology>
    </subcellularLocation>
</comment>
<dbReference type="Proteomes" id="UP001141806">
    <property type="component" value="Unassembled WGS sequence"/>
</dbReference>
<evidence type="ECO:0008006" key="13">
    <source>
        <dbReference type="Google" id="ProtNLM"/>
    </source>
</evidence>
<comment type="caution">
    <text evidence="11">The sequence shown here is derived from an EMBL/GenBank/DDBJ whole genome shotgun (WGS) entry which is preliminary data.</text>
</comment>
<dbReference type="Pfam" id="PF00067">
    <property type="entry name" value="p450"/>
    <property type="match status" value="1"/>
</dbReference>
<evidence type="ECO:0000256" key="5">
    <source>
        <dbReference type="ARBA" id="ARBA00022989"/>
    </source>
</evidence>
<accession>A0A9Q0KMU6</accession>
<dbReference type="GO" id="GO:0004497">
    <property type="term" value="F:monooxygenase activity"/>
    <property type="evidence" value="ECO:0007669"/>
    <property type="project" value="InterPro"/>
</dbReference>
<dbReference type="EMBL" id="JAMYWD010000004">
    <property type="protein sequence ID" value="KAJ4973384.1"/>
    <property type="molecule type" value="Genomic_DNA"/>
</dbReference>
<evidence type="ECO:0000256" key="10">
    <source>
        <dbReference type="SAM" id="Phobius"/>
    </source>
</evidence>
<dbReference type="GO" id="GO:0016020">
    <property type="term" value="C:membrane"/>
    <property type="evidence" value="ECO:0007669"/>
    <property type="project" value="UniProtKB-SubCell"/>
</dbReference>
<dbReference type="InterPro" id="IPR050651">
    <property type="entry name" value="Plant_Cytochrome_P450_Monoox"/>
</dbReference>
<evidence type="ECO:0000256" key="8">
    <source>
        <dbReference type="ARBA" id="ARBA00023136"/>
    </source>
</evidence>
<evidence type="ECO:0000256" key="1">
    <source>
        <dbReference type="ARBA" id="ARBA00004167"/>
    </source>
</evidence>